<keyword evidence="3" id="KW-1185">Reference proteome</keyword>
<sequence>MPTKKALPPSPGSSSVTVNLKAVEWLGHESAMSSLPIDVKRGGGYALHFVQVGEDPPNWSSMETIGSGAKEIRLQDAQGWYRIFYVAKLSEAIFILGVITKKTNTTSQSDIDNARQKYKDAVKKNSDLKAISEQKAQATTSKSKREKK</sequence>
<evidence type="ECO:0000256" key="1">
    <source>
        <dbReference type="SAM" id="MobiDB-lite"/>
    </source>
</evidence>
<dbReference type="AlphaFoldDB" id="A0A2D2DLH3"/>
<proteinExistence type="predicted"/>
<evidence type="ECO:0008006" key="4">
    <source>
        <dbReference type="Google" id="ProtNLM"/>
    </source>
</evidence>
<evidence type="ECO:0000313" key="2">
    <source>
        <dbReference type="EMBL" id="ATQ75823.1"/>
    </source>
</evidence>
<dbReference type="Pfam" id="PF05973">
    <property type="entry name" value="Gp49"/>
    <property type="match status" value="1"/>
</dbReference>
<dbReference type="KEGG" id="mass:CR152_15775"/>
<dbReference type="RefSeq" id="WP_099875910.1">
    <property type="nucleotide sequence ID" value="NZ_CP024608.1"/>
</dbReference>
<dbReference type="OrthoDB" id="9797093at2"/>
<organism evidence="2 3">
    <name type="scientific">Massilia violaceinigra</name>
    <dbReference type="NCBI Taxonomy" id="2045208"/>
    <lineage>
        <taxon>Bacteria</taxon>
        <taxon>Pseudomonadati</taxon>
        <taxon>Pseudomonadota</taxon>
        <taxon>Betaproteobacteria</taxon>
        <taxon>Burkholderiales</taxon>
        <taxon>Oxalobacteraceae</taxon>
        <taxon>Telluria group</taxon>
        <taxon>Massilia</taxon>
    </lineage>
</organism>
<reference evidence="2" key="1">
    <citation type="submission" date="2017-10" db="EMBL/GenBank/DDBJ databases">
        <title>Massilia psychrophilum sp. nov., a novel purple-pigmented bacterium isolated from Tianshan glacier, Xinjiang Municipality, China.</title>
        <authorList>
            <person name="Wang H."/>
        </authorList>
    </citation>
    <scope>NUCLEOTIDE SEQUENCE [LARGE SCALE GENOMIC DNA]</scope>
    <source>
        <strain evidence="2">B2</strain>
    </source>
</reference>
<protein>
    <recommendedName>
        <fullName evidence="4">Addiction module toxin RelE</fullName>
    </recommendedName>
</protein>
<dbReference type="EMBL" id="CP024608">
    <property type="protein sequence ID" value="ATQ75823.1"/>
    <property type="molecule type" value="Genomic_DNA"/>
</dbReference>
<feature type="region of interest" description="Disordered" evidence="1">
    <location>
        <begin position="129"/>
        <end position="148"/>
    </location>
</feature>
<name>A0A2D2DLH3_9BURK</name>
<dbReference type="Proteomes" id="UP000229897">
    <property type="component" value="Chromosome"/>
</dbReference>
<accession>A0A2D2DLH3</accession>
<dbReference type="InterPro" id="IPR009241">
    <property type="entry name" value="HigB-like"/>
</dbReference>
<evidence type="ECO:0000313" key="3">
    <source>
        <dbReference type="Proteomes" id="UP000229897"/>
    </source>
</evidence>
<gene>
    <name evidence="2" type="ORF">CR152_15775</name>
</gene>